<dbReference type="GO" id="GO:0004521">
    <property type="term" value="F:RNA endonuclease activity"/>
    <property type="evidence" value="ECO:0007669"/>
    <property type="project" value="TreeGrafter"/>
</dbReference>
<dbReference type="Gene3D" id="3.40.50.10890">
    <property type="match status" value="1"/>
</dbReference>
<keyword evidence="2" id="KW-0175">Coiled coil</keyword>
<proteinExistence type="predicted"/>
<organism evidence="5 6">
    <name type="scientific">Alkaliphilus oremlandii (strain OhILAs)</name>
    <name type="common">Clostridium oremlandii (strain OhILAs)</name>
    <dbReference type="NCBI Taxonomy" id="350688"/>
    <lineage>
        <taxon>Bacteria</taxon>
        <taxon>Bacillati</taxon>
        <taxon>Bacillota</taxon>
        <taxon>Clostridia</taxon>
        <taxon>Peptostreptococcales</taxon>
        <taxon>Natronincolaceae</taxon>
        <taxon>Alkaliphilus</taxon>
    </lineage>
</organism>
<dbReference type="InterPro" id="IPR011108">
    <property type="entry name" value="RMMBL"/>
</dbReference>
<name>A8MJC1_ALKOO</name>
<evidence type="ECO:0000313" key="5">
    <source>
        <dbReference type="EMBL" id="ABW19903.1"/>
    </source>
</evidence>
<dbReference type="PANTHER" id="PTHR11203:SF37">
    <property type="entry name" value="INTEGRATOR COMPLEX SUBUNIT 11"/>
    <property type="match status" value="1"/>
</dbReference>
<dbReference type="InterPro" id="IPR001279">
    <property type="entry name" value="Metallo-B-lactamas"/>
</dbReference>
<evidence type="ECO:0000259" key="4">
    <source>
        <dbReference type="SMART" id="SM01027"/>
    </source>
</evidence>
<dbReference type="Pfam" id="PF00753">
    <property type="entry name" value="Lactamase_B"/>
    <property type="match status" value="1"/>
</dbReference>
<dbReference type="OrthoDB" id="9803916at2"/>
<gene>
    <name evidence="5" type="ordered locus">Clos_2371</name>
</gene>
<dbReference type="Proteomes" id="UP000000269">
    <property type="component" value="Chromosome"/>
</dbReference>
<dbReference type="eggNOG" id="COG1236">
    <property type="taxonomic scope" value="Bacteria"/>
</dbReference>
<evidence type="ECO:0000256" key="2">
    <source>
        <dbReference type="SAM" id="Coils"/>
    </source>
</evidence>
<dbReference type="STRING" id="350688.Clos_2371"/>
<dbReference type="GO" id="GO:0016787">
    <property type="term" value="F:hydrolase activity"/>
    <property type="evidence" value="ECO:0007669"/>
    <property type="project" value="UniProtKB-KW"/>
</dbReference>
<dbReference type="KEGG" id="aoe:Clos_2371"/>
<feature type="coiled-coil region" evidence="2">
    <location>
        <begin position="483"/>
        <end position="533"/>
    </location>
</feature>
<dbReference type="SMART" id="SM01027">
    <property type="entry name" value="Beta-Casp"/>
    <property type="match status" value="1"/>
</dbReference>
<evidence type="ECO:0000313" key="6">
    <source>
        <dbReference type="Proteomes" id="UP000000269"/>
    </source>
</evidence>
<dbReference type="Gene3D" id="3.60.15.10">
    <property type="entry name" value="Ribonuclease Z/Hydroxyacylglutathione hydrolase-like"/>
    <property type="match status" value="1"/>
</dbReference>
<dbReference type="InterPro" id="IPR036866">
    <property type="entry name" value="RibonucZ/Hydroxyglut_hydro"/>
</dbReference>
<dbReference type="CDD" id="cd16295">
    <property type="entry name" value="TTHA0252-CPSF-like_MBL-fold"/>
    <property type="match status" value="1"/>
</dbReference>
<keyword evidence="6" id="KW-1185">Reference proteome</keyword>
<protein>
    <submittedName>
        <fullName evidence="5">RNA-metabolising metallo-beta-lactamase</fullName>
    </submittedName>
</protein>
<feature type="domain" description="Metallo-beta-lactamase" evidence="3">
    <location>
        <begin position="13"/>
        <end position="241"/>
    </location>
</feature>
<dbReference type="PANTHER" id="PTHR11203">
    <property type="entry name" value="CLEAVAGE AND POLYADENYLATION SPECIFICITY FACTOR FAMILY MEMBER"/>
    <property type="match status" value="1"/>
</dbReference>
<evidence type="ECO:0000259" key="3">
    <source>
        <dbReference type="SMART" id="SM00849"/>
    </source>
</evidence>
<accession>A8MJC1</accession>
<dbReference type="InterPro" id="IPR050698">
    <property type="entry name" value="MBL"/>
</dbReference>
<dbReference type="Pfam" id="PF10996">
    <property type="entry name" value="Beta-Casp"/>
    <property type="match status" value="1"/>
</dbReference>
<dbReference type="AlphaFoldDB" id="A8MJC1"/>
<reference evidence="6" key="1">
    <citation type="submission" date="2007-10" db="EMBL/GenBank/DDBJ databases">
        <title>Complete genome of Alkaliphilus oremlandii OhILAs.</title>
        <authorList>
            <person name="Copeland A."/>
            <person name="Lucas S."/>
            <person name="Lapidus A."/>
            <person name="Barry K."/>
            <person name="Detter J.C."/>
            <person name="Glavina del Rio T."/>
            <person name="Hammon N."/>
            <person name="Israni S."/>
            <person name="Dalin E."/>
            <person name="Tice H."/>
            <person name="Pitluck S."/>
            <person name="Chain P."/>
            <person name="Malfatti S."/>
            <person name="Shin M."/>
            <person name="Vergez L."/>
            <person name="Schmutz J."/>
            <person name="Larimer F."/>
            <person name="Land M."/>
            <person name="Hauser L."/>
            <person name="Kyrpides N."/>
            <person name="Mikhailova N."/>
            <person name="Stolz J.F."/>
            <person name="Dawson A."/>
            <person name="Fisher E."/>
            <person name="Crable B."/>
            <person name="Perera E."/>
            <person name="Lisak J."/>
            <person name="Ranganathan M."/>
            <person name="Basu P."/>
            <person name="Richardson P."/>
        </authorList>
    </citation>
    <scope>NUCLEOTIDE SEQUENCE [LARGE SCALE GENOMIC DNA]</scope>
    <source>
        <strain evidence="6">OhILAs</strain>
    </source>
</reference>
<dbReference type="EMBL" id="CP000853">
    <property type="protein sequence ID" value="ABW19903.1"/>
    <property type="molecule type" value="Genomic_DNA"/>
</dbReference>
<dbReference type="InterPro" id="IPR022712">
    <property type="entry name" value="Beta_Casp"/>
</dbReference>
<dbReference type="SUPFAM" id="SSF56281">
    <property type="entry name" value="Metallo-hydrolase/oxidoreductase"/>
    <property type="match status" value="1"/>
</dbReference>
<evidence type="ECO:0000256" key="1">
    <source>
        <dbReference type="ARBA" id="ARBA00022801"/>
    </source>
</evidence>
<dbReference type="SMART" id="SM00849">
    <property type="entry name" value="Lactamase_B"/>
    <property type="match status" value="1"/>
</dbReference>
<dbReference type="HOGENOM" id="CLU_009673_5_2_9"/>
<keyword evidence="1" id="KW-0378">Hydrolase</keyword>
<dbReference type="Pfam" id="PF07521">
    <property type="entry name" value="RMMBL"/>
    <property type="match status" value="1"/>
</dbReference>
<dbReference type="RefSeq" id="WP_012160210.1">
    <property type="nucleotide sequence ID" value="NC_009922.1"/>
</dbReference>
<feature type="domain" description="Beta-Casp" evidence="4">
    <location>
        <begin position="253"/>
        <end position="382"/>
    </location>
</feature>
<sequence length="546" mass="62195">MKIEFLGAAKLVTGSNILVTTGKYKVLLDCGLFQGSEDLEELNKEKFHFDPSDIDFLLLSHSHIDHSGRIPKLVKEGFRGKIYCTKATKDLCEIMLVDSAHIQVSDTEWENRKGKRSGKAPVEPLYTVEDALLSLRYFESVLYDQKVQINEEISVRFRDAGHILGSSIVELWIEENDDTVKIVFSGDLGMRNKPLIHDPEFIEEADYLILESTYGNRTHENVEKRVEKLVDVINKTVLRGGTVLIPSFAVGRTQELIYELKQYYENNKELEQFMRVPIYIDSPMAISATQIFKRNSYAFNDTAKELILSGDNPLDFENLYFVRDYKESMALNNSDFPKVIISASGMCTAGRIRHHLKHNLWKAKNSVVFVGYQAVGTLGRILKDGATSVKILGENIAVLAEIHSIEGFSGHIDQPGILDWLQGFKKKPKKIFLVHGEEDSLSTLSELINERYNIPTVIPNMGYTFEIEKDVLKAHSGELLEPIQRKENIKKELQEVYDQFENLSSQTNKLIDDALLERNYDALKNKLIDLQQELLDLGMILSNKKK</sequence>